<feature type="domain" description="Alkyl hydroperoxide reductase subunit C/ Thiol specific antioxidant" evidence="2">
    <location>
        <begin position="138"/>
        <end position="253"/>
    </location>
</feature>
<dbReference type="EMBL" id="RQYS01000013">
    <property type="protein sequence ID" value="RRD62310.1"/>
    <property type="molecule type" value="Genomic_DNA"/>
</dbReference>
<dbReference type="InterPro" id="IPR036249">
    <property type="entry name" value="Thioredoxin-like_sf"/>
</dbReference>
<feature type="chain" id="PRO_5018317171" description="Alkyl hydroperoxide reductase subunit C/ Thiol specific antioxidant domain-containing protein" evidence="1">
    <location>
        <begin position="21"/>
        <end position="274"/>
    </location>
</feature>
<comment type="caution">
    <text evidence="3">The sequence shown here is derived from an EMBL/GenBank/DDBJ whole genome shotgun (WGS) entry which is preliminary data.</text>
</comment>
<dbReference type="OrthoDB" id="1028584at2"/>
<evidence type="ECO:0000256" key="1">
    <source>
        <dbReference type="SAM" id="SignalP"/>
    </source>
</evidence>
<dbReference type="RefSeq" id="WP_124751013.1">
    <property type="nucleotide sequence ID" value="NZ_RQYS01000013.1"/>
</dbReference>
<dbReference type="Proteomes" id="UP000278609">
    <property type="component" value="Unassembled WGS sequence"/>
</dbReference>
<sequence>MKRIYIITVFLSVFVAAGMAQEITEENYLKLDKEIWEAYERQNDSIYALMKREPERKEALKHEFKKNLEDAQLRNEQAALRFASVPSGLQRLFWVRLNLPKDTVEAVWNRLPDEMKTSPYGKSIRMHLDTHQIEEGARYADFEATAADGRAFRLSSLEGKYIVLLYDGISCMGEEGQNELRQLYESTSRDDLEIVVYCISSSPEQLREDYVEKMNLPFTLVSDFKMDHTPFKIIYGAQARPTVFVIDPTGTVVLKTTGVNPRDLNNIKLKLRKP</sequence>
<dbReference type="AlphaFoldDB" id="A0A3P1XWB8"/>
<protein>
    <recommendedName>
        <fullName evidence="2">Alkyl hydroperoxide reductase subunit C/ Thiol specific antioxidant domain-containing protein</fullName>
    </recommendedName>
</protein>
<dbReference type="SUPFAM" id="SSF52833">
    <property type="entry name" value="Thioredoxin-like"/>
    <property type="match status" value="1"/>
</dbReference>
<dbReference type="GO" id="GO:0016209">
    <property type="term" value="F:antioxidant activity"/>
    <property type="evidence" value="ECO:0007669"/>
    <property type="project" value="InterPro"/>
</dbReference>
<evidence type="ECO:0000259" key="2">
    <source>
        <dbReference type="Pfam" id="PF00578"/>
    </source>
</evidence>
<keyword evidence="1" id="KW-0732">Signal</keyword>
<evidence type="ECO:0000313" key="4">
    <source>
        <dbReference type="Proteomes" id="UP000278609"/>
    </source>
</evidence>
<accession>A0A3P1XWB8</accession>
<dbReference type="Pfam" id="PF00578">
    <property type="entry name" value="AhpC-TSA"/>
    <property type="match status" value="1"/>
</dbReference>
<proteinExistence type="predicted"/>
<evidence type="ECO:0000313" key="3">
    <source>
        <dbReference type="EMBL" id="RRD62310.1"/>
    </source>
</evidence>
<organism evidence="3 4">
    <name type="scientific">Tannerella forsythia</name>
    <name type="common">Bacteroides forsythus</name>
    <dbReference type="NCBI Taxonomy" id="28112"/>
    <lineage>
        <taxon>Bacteria</taxon>
        <taxon>Pseudomonadati</taxon>
        <taxon>Bacteroidota</taxon>
        <taxon>Bacteroidia</taxon>
        <taxon>Bacteroidales</taxon>
        <taxon>Tannerellaceae</taxon>
        <taxon>Tannerella</taxon>
    </lineage>
</organism>
<dbReference type="InterPro" id="IPR000866">
    <property type="entry name" value="AhpC/TSA"/>
</dbReference>
<feature type="signal peptide" evidence="1">
    <location>
        <begin position="1"/>
        <end position="20"/>
    </location>
</feature>
<dbReference type="Gene3D" id="3.40.30.10">
    <property type="entry name" value="Glutaredoxin"/>
    <property type="match status" value="1"/>
</dbReference>
<dbReference type="GO" id="GO:0016491">
    <property type="term" value="F:oxidoreductase activity"/>
    <property type="evidence" value="ECO:0007669"/>
    <property type="project" value="InterPro"/>
</dbReference>
<reference evidence="3 4" key="1">
    <citation type="submission" date="2018-11" db="EMBL/GenBank/DDBJ databases">
        <title>Genomes From Bacteria Associated with the Canine Oral Cavity: a Test Case for Automated Genome-Based Taxonomic Assignment.</title>
        <authorList>
            <person name="Coil D.A."/>
            <person name="Jospin G."/>
            <person name="Darling A.E."/>
            <person name="Wallis C."/>
            <person name="Davis I.J."/>
            <person name="Harris S."/>
            <person name="Eisen J.A."/>
            <person name="Holcombe L.J."/>
            <person name="O'Flynn C."/>
        </authorList>
    </citation>
    <scope>NUCLEOTIDE SEQUENCE [LARGE SCALE GENOMIC DNA]</scope>
    <source>
        <strain evidence="3 4">OH2617_COT-023</strain>
    </source>
</reference>
<name>A0A3P1XWB8_TANFO</name>
<gene>
    <name evidence="3" type="ORF">EII40_04155</name>
</gene>